<dbReference type="Gene3D" id="3.40.50.720">
    <property type="entry name" value="NAD(P)-binding Rossmann-like Domain"/>
    <property type="match status" value="2"/>
</dbReference>
<protein>
    <submittedName>
        <fullName evidence="7">Dihydrofolate reductase</fullName>
    </submittedName>
</protein>
<evidence type="ECO:0000259" key="6">
    <source>
        <dbReference type="Pfam" id="PF02826"/>
    </source>
</evidence>
<sequence length="310" mass="33376">MNVLVSNIMMINERDRFDAILRDKGLTPIWPEVNQFMDAAQCLEYAGQIDGWLAGDDQITRPVLEAFLPRLKVISKWGTGIDSIDLDAAKDLGVPVCNSPGAFRDAVSEYAIGLLLAATRRLARTDRMIRQGEWPKGRFPGMTGKTMGIVGYGAIGQGVGQRARGLGMEVVANDPFMAKTLDQAPDGAPLVTFDALLEQADVICLCCNQTEENYHLINADTLARARDGVILCNVARGGLVDEAALVAALTSGKVAAAALDVFEVEPLPADHPLFGFENVALSSHNANSTVQAIEYVHGNTLDNLFKHLGL</sequence>
<evidence type="ECO:0000256" key="4">
    <source>
        <dbReference type="RuleBase" id="RU003719"/>
    </source>
</evidence>
<dbReference type="AlphaFoldDB" id="A0A843YK07"/>
<evidence type="ECO:0000256" key="2">
    <source>
        <dbReference type="ARBA" id="ARBA00023002"/>
    </source>
</evidence>
<evidence type="ECO:0000256" key="3">
    <source>
        <dbReference type="ARBA" id="ARBA00023027"/>
    </source>
</evidence>
<dbReference type="PANTHER" id="PTHR10996:SF283">
    <property type="entry name" value="GLYOXYLATE_HYDROXYPYRUVATE REDUCTASE B"/>
    <property type="match status" value="1"/>
</dbReference>
<dbReference type="FunFam" id="3.40.50.720:FF:000203">
    <property type="entry name" value="D-3-phosphoglycerate dehydrogenase (SerA)"/>
    <property type="match status" value="1"/>
</dbReference>
<evidence type="ECO:0000259" key="5">
    <source>
        <dbReference type="Pfam" id="PF00389"/>
    </source>
</evidence>
<gene>
    <name evidence="7" type="ORF">GFB49_14075</name>
</gene>
<evidence type="ECO:0000313" key="8">
    <source>
        <dbReference type="Proteomes" id="UP000444174"/>
    </source>
</evidence>
<accession>A0A843YK07</accession>
<evidence type="ECO:0000256" key="1">
    <source>
        <dbReference type="ARBA" id="ARBA00005854"/>
    </source>
</evidence>
<dbReference type="GO" id="GO:0005829">
    <property type="term" value="C:cytosol"/>
    <property type="evidence" value="ECO:0007669"/>
    <property type="project" value="TreeGrafter"/>
</dbReference>
<keyword evidence="3" id="KW-0520">NAD</keyword>
<feature type="domain" description="D-isomer specific 2-hydroxyacid dehydrogenase NAD-binding" evidence="6">
    <location>
        <begin position="112"/>
        <end position="286"/>
    </location>
</feature>
<dbReference type="GO" id="GO:0016618">
    <property type="term" value="F:hydroxypyruvate reductase [NAD(P)H] activity"/>
    <property type="evidence" value="ECO:0007669"/>
    <property type="project" value="TreeGrafter"/>
</dbReference>
<dbReference type="Pfam" id="PF00389">
    <property type="entry name" value="2-Hacid_dh"/>
    <property type="match status" value="1"/>
</dbReference>
<dbReference type="GO" id="GO:0030267">
    <property type="term" value="F:glyoxylate reductase (NADPH) activity"/>
    <property type="evidence" value="ECO:0007669"/>
    <property type="project" value="TreeGrafter"/>
</dbReference>
<dbReference type="InterPro" id="IPR006140">
    <property type="entry name" value="D-isomer_DH_NAD-bd"/>
</dbReference>
<name>A0A843YK07_9RHOB</name>
<keyword evidence="2 4" id="KW-0560">Oxidoreductase</keyword>
<comment type="caution">
    <text evidence="7">The sequence shown here is derived from an EMBL/GenBank/DDBJ whole genome shotgun (WGS) entry which is preliminary data.</text>
</comment>
<dbReference type="RefSeq" id="WP_153216570.1">
    <property type="nucleotide sequence ID" value="NZ_WIBF01000009.1"/>
</dbReference>
<dbReference type="SUPFAM" id="SSF51735">
    <property type="entry name" value="NAD(P)-binding Rossmann-fold domains"/>
    <property type="match status" value="1"/>
</dbReference>
<evidence type="ECO:0000313" key="7">
    <source>
        <dbReference type="EMBL" id="MQQ09592.1"/>
    </source>
</evidence>
<dbReference type="Proteomes" id="UP000444174">
    <property type="component" value="Unassembled WGS sequence"/>
</dbReference>
<feature type="domain" description="D-isomer specific 2-hydroxyacid dehydrogenase catalytic" evidence="5">
    <location>
        <begin position="32"/>
        <end position="306"/>
    </location>
</feature>
<dbReference type="InterPro" id="IPR006139">
    <property type="entry name" value="D-isomer_2_OHA_DH_cat_dom"/>
</dbReference>
<proteinExistence type="inferred from homology"/>
<dbReference type="Pfam" id="PF02826">
    <property type="entry name" value="2-Hacid_dh_C"/>
    <property type="match status" value="1"/>
</dbReference>
<dbReference type="PANTHER" id="PTHR10996">
    <property type="entry name" value="2-HYDROXYACID DEHYDROGENASE-RELATED"/>
    <property type="match status" value="1"/>
</dbReference>
<keyword evidence="8" id="KW-1185">Reference proteome</keyword>
<dbReference type="InterPro" id="IPR036291">
    <property type="entry name" value="NAD(P)-bd_dom_sf"/>
</dbReference>
<dbReference type="InterPro" id="IPR050223">
    <property type="entry name" value="D-isomer_2-hydroxyacid_DH"/>
</dbReference>
<reference evidence="7 8" key="1">
    <citation type="submission" date="2019-10" db="EMBL/GenBank/DDBJ databases">
        <title>Epibacterium sp. nov., isolated from seawater.</title>
        <authorList>
            <person name="Zhang X."/>
            <person name="Li N."/>
        </authorList>
    </citation>
    <scope>NUCLEOTIDE SEQUENCE [LARGE SCALE GENOMIC DNA]</scope>
    <source>
        <strain evidence="7 8">SM1979</strain>
    </source>
</reference>
<dbReference type="GO" id="GO:0051287">
    <property type="term" value="F:NAD binding"/>
    <property type="evidence" value="ECO:0007669"/>
    <property type="project" value="InterPro"/>
</dbReference>
<dbReference type="EMBL" id="WIBF01000009">
    <property type="protein sequence ID" value="MQQ09592.1"/>
    <property type="molecule type" value="Genomic_DNA"/>
</dbReference>
<comment type="similarity">
    <text evidence="1 4">Belongs to the D-isomer specific 2-hydroxyacid dehydrogenase family.</text>
</comment>
<dbReference type="CDD" id="cd12172">
    <property type="entry name" value="PGDH_like_2"/>
    <property type="match status" value="1"/>
</dbReference>
<organism evidence="7 8">
    <name type="scientific">Tritonibacter litoralis</name>
    <dbReference type="NCBI Taxonomy" id="2662264"/>
    <lineage>
        <taxon>Bacteria</taxon>
        <taxon>Pseudomonadati</taxon>
        <taxon>Pseudomonadota</taxon>
        <taxon>Alphaproteobacteria</taxon>
        <taxon>Rhodobacterales</taxon>
        <taxon>Paracoccaceae</taxon>
        <taxon>Tritonibacter</taxon>
    </lineage>
</organism>
<dbReference type="SUPFAM" id="SSF52283">
    <property type="entry name" value="Formate/glycerate dehydrogenase catalytic domain-like"/>
    <property type="match status" value="1"/>
</dbReference>